<evidence type="ECO:0000313" key="12">
    <source>
        <dbReference type="Proteomes" id="UP000231932"/>
    </source>
</evidence>
<dbReference type="AlphaFoldDB" id="A0A2K8N6V0"/>
<dbReference type="PANTHER" id="PTHR30100">
    <property type="entry name" value="FATTY ACID/PHOSPHOLIPID SYNTHESIS PROTEIN PLSX"/>
    <property type="match status" value="1"/>
</dbReference>
<keyword evidence="3 10" id="KW-0444">Lipid biosynthesis</keyword>
<dbReference type="UniPathway" id="UPA00085"/>
<keyword evidence="5 10" id="KW-0443">Lipid metabolism</keyword>
<sequence>MKIAIDAMGGDQGPAAAVEGTVAAARRYPDLELVVVGREEQVRPLLTDAPENVSFLHAEEVISPEDEPVRAVRRKARSSIVTAARLVKEGSCDAMLSAGNTGALMTAGLLIVGRLQGVARPALAPILPTVRGKGVLVLDVGANMDPEPSHLVQYAVMGNVYAEKVLGIRRPSIGLLNVGTEAGKGNRLVKETYPLLSRSPFHFIGNVEARDVFAEACDVVVCDGFVGNVLLKTLEGVGLGVFVQLKEMFTTSGAGKLAAVLMHRGLKEFRRRMDYREYGGAPLLGLRGLVVKVHGASNGRAFDVAIGQTRKFVSEHVTDLMQKRLKETAFASADNEGTRRAREEG</sequence>
<proteinExistence type="inferred from homology"/>
<comment type="function">
    <text evidence="10">Catalyzes the reversible formation of acyl-phosphate (acyl-PO(4)) from acyl-[acyl-carrier-protein] (acyl-ACP). This enzyme utilizes acyl-ACP as fatty acyl donor, but not acyl-CoA.</text>
</comment>
<accession>A0A2K8N6V0</accession>
<dbReference type="GO" id="GO:0005737">
    <property type="term" value="C:cytoplasm"/>
    <property type="evidence" value="ECO:0007669"/>
    <property type="project" value="UniProtKB-SubCell"/>
</dbReference>
<dbReference type="Proteomes" id="UP000231932">
    <property type="component" value="Chromosome"/>
</dbReference>
<dbReference type="GO" id="GO:0043811">
    <property type="term" value="F:phosphate:acyl-[acyl carrier protein] acyltransferase activity"/>
    <property type="evidence" value="ECO:0007669"/>
    <property type="project" value="UniProtKB-UniRule"/>
</dbReference>
<gene>
    <name evidence="10" type="primary">plsX</name>
    <name evidence="11" type="ORF">CVV65_09195</name>
</gene>
<name>A0A2K8N6V0_9BACL</name>
<evidence type="ECO:0000256" key="2">
    <source>
        <dbReference type="ARBA" id="ARBA00022490"/>
    </source>
</evidence>
<evidence type="ECO:0000256" key="5">
    <source>
        <dbReference type="ARBA" id="ARBA00023098"/>
    </source>
</evidence>
<comment type="subunit">
    <text evidence="9 10">Homodimer. Probably interacts with PlsY.</text>
</comment>
<protein>
    <recommendedName>
        <fullName evidence="8 10">Phosphate acyltransferase</fullName>
        <ecNumber evidence="8 10">2.3.1.274</ecNumber>
    </recommendedName>
    <alternativeName>
        <fullName evidence="10">Acyl-ACP phosphotransacylase</fullName>
    </alternativeName>
    <alternativeName>
        <fullName evidence="10">Acyl-[acyl-carrier-protein]--phosphate acyltransferase</fullName>
    </alternativeName>
    <alternativeName>
        <fullName evidence="10">Phosphate-acyl-ACP acyltransferase</fullName>
    </alternativeName>
</protein>
<comment type="similarity">
    <text evidence="10">Belongs to the PlsX family.</text>
</comment>
<keyword evidence="2 10" id="KW-0963">Cytoplasm</keyword>
<dbReference type="InterPro" id="IPR012281">
    <property type="entry name" value="Phospholipid_synth_PlsX-like"/>
</dbReference>
<evidence type="ECO:0000256" key="9">
    <source>
        <dbReference type="ARBA" id="ARBA00046608"/>
    </source>
</evidence>
<dbReference type="PANTHER" id="PTHR30100:SF1">
    <property type="entry name" value="PHOSPHATE ACYLTRANSFERASE"/>
    <property type="match status" value="1"/>
</dbReference>
<evidence type="ECO:0000256" key="10">
    <source>
        <dbReference type="HAMAP-Rule" id="MF_00019"/>
    </source>
</evidence>
<dbReference type="PIRSF" id="PIRSF002465">
    <property type="entry name" value="Phsphlp_syn_PlsX"/>
    <property type="match status" value="1"/>
</dbReference>
<dbReference type="HAMAP" id="MF_00019">
    <property type="entry name" value="PlsX"/>
    <property type="match status" value="1"/>
</dbReference>
<dbReference type="NCBIfam" id="TIGR00182">
    <property type="entry name" value="plsX"/>
    <property type="match status" value="1"/>
</dbReference>
<reference evidence="12" key="1">
    <citation type="submission" date="2017-11" db="EMBL/GenBank/DDBJ databases">
        <title>Complete Genome Sequence of Kyrpidia sp. Strain EA-1, a thermophilic, hydrogen-oxidizing Bacterium, isolated from the Azores.</title>
        <authorList>
            <person name="Reiner J.E."/>
            <person name="Lapp C.J."/>
            <person name="Bunk B."/>
            <person name="Gescher J."/>
        </authorList>
    </citation>
    <scope>NUCLEOTIDE SEQUENCE [LARGE SCALE GENOMIC DNA]</scope>
    <source>
        <strain evidence="12">EA-1</strain>
    </source>
</reference>
<keyword evidence="11" id="KW-0012">Acyltransferase</keyword>
<evidence type="ECO:0000256" key="3">
    <source>
        <dbReference type="ARBA" id="ARBA00022516"/>
    </source>
</evidence>
<dbReference type="Pfam" id="PF02504">
    <property type="entry name" value="FA_synthesis"/>
    <property type="match status" value="1"/>
</dbReference>
<evidence type="ECO:0000256" key="1">
    <source>
        <dbReference type="ARBA" id="ARBA00001232"/>
    </source>
</evidence>
<keyword evidence="4 10" id="KW-0808">Transferase</keyword>
<dbReference type="RefSeq" id="WP_100667876.1">
    <property type="nucleotide sequence ID" value="NZ_CP024955.1"/>
</dbReference>
<organism evidence="11 12">
    <name type="scientific">Kyrpidia spormannii</name>
    <dbReference type="NCBI Taxonomy" id="2055160"/>
    <lineage>
        <taxon>Bacteria</taxon>
        <taxon>Bacillati</taxon>
        <taxon>Bacillota</taxon>
        <taxon>Bacilli</taxon>
        <taxon>Bacillales</taxon>
        <taxon>Alicyclobacillaceae</taxon>
        <taxon>Kyrpidia</taxon>
    </lineage>
</organism>
<comment type="catalytic activity">
    <reaction evidence="1 10">
        <text>a fatty acyl-[ACP] + phosphate = an acyl phosphate + holo-[ACP]</text>
        <dbReference type="Rhea" id="RHEA:42292"/>
        <dbReference type="Rhea" id="RHEA-COMP:9685"/>
        <dbReference type="Rhea" id="RHEA-COMP:14125"/>
        <dbReference type="ChEBI" id="CHEBI:43474"/>
        <dbReference type="ChEBI" id="CHEBI:59918"/>
        <dbReference type="ChEBI" id="CHEBI:64479"/>
        <dbReference type="ChEBI" id="CHEBI:138651"/>
        <dbReference type="EC" id="2.3.1.274"/>
    </reaction>
</comment>
<dbReference type="GO" id="GO:0006633">
    <property type="term" value="P:fatty acid biosynthetic process"/>
    <property type="evidence" value="ECO:0007669"/>
    <property type="project" value="UniProtKB-UniRule"/>
</dbReference>
<evidence type="ECO:0000256" key="7">
    <source>
        <dbReference type="ARBA" id="ARBA00023264"/>
    </source>
</evidence>
<dbReference type="OrthoDB" id="9806408at2"/>
<dbReference type="EMBL" id="CP024955">
    <property type="protein sequence ID" value="ATY85079.1"/>
    <property type="molecule type" value="Genomic_DNA"/>
</dbReference>
<dbReference type="EC" id="2.3.1.274" evidence="8 10"/>
<dbReference type="SUPFAM" id="SSF53659">
    <property type="entry name" value="Isocitrate/Isopropylmalate dehydrogenase-like"/>
    <property type="match status" value="1"/>
</dbReference>
<comment type="pathway">
    <text evidence="10">Lipid metabolism; phospholipid metabolism.</text>
</comment>
<keyword evidence="6 10" id="KW-0594">Phospholipid biosynthesis</keyword>
<keyword evidence="7 10" id="KW-1208">Phospholipid metabolism</keyword>
<comment type="subcellular location">
    <subcellularLocation>
        <location evidence="10">Cytoplasm</location>
    </subcellularLocation>
    <text evidence="10">Associated with the membrane possibly through PlsY.</text>
</comment>
<dbReference type="Gene3D" id="3.40.718.10">
    <property type="entry name" value="Isopropylmalate Dehydrogenase"/>
    <property type="match status" value="1"/>
</dbReference>
<evidence type="ECO:0000256" key="4">
    <source>
        <dbReference type="ARBA" id="ARBA00022679"/>
    </source>
</evidence>
<dbReference type="InterPro" id="IPR003664">
    <property type="entry name" value="FA_synthesis"/>
</dbReference>
<dbReference type="KEGG" id="kyr:CVV65_09195"/>
<keyword evidence="12" id="KW-1185">Reference proteome</keyword>
<evidence type="ECO:0000313" key="11">
    <source>
        <dbReference type="EMBL" id="ATY85079.1"/>
    </source>
</evidence>
<dbReference type="GO" id="GO:0008654">
    <property type="term" value="P:phospholipid biosynthetic process"/>
    <property type="evidence" value="ECO:0007669"/>
    <property type="project" value="UniProtKB-KW"/>
</dbReference>
<evidence type="ECO:0000256" key="6">
    <source>
        <dbReference type="ARBA" id="ARBA00023209"/>
    </source>
</evidence>
<evidence type="ECO:0000256" key="8">
    <source>
        <dbReference type="ARBA" id="ARBA00024069"/>
    </source>
</evidence>